<dbReference type="AlphaFoldDB" id="A0A6B1F5N9"/>
<dbReference type="SMART" id="SM00474">
    <property type="entry name" value="35EXOc"/>
    <property type="match status" value="1"/>
</dbReference>
<dbReference type="GO" id="GO:0003676">
    <property type="term" value="F:nucleic acid binding"/>
    <property type="evidence" value="ECO:0007669"/>
    <property type="project" value="InterPro"/>
</dbReference>
<dbReference type="InterPro" id="IPR002562">
    <property type="entry name" value="3'-5'_exonuclease_dom"/>
</dbReference>
<dbReference type="InterPro" id="IPR012337">
    <property type="entry name" value="RNaseH-like_sf"/>
</dbReference>
<accession>A0A6B1F5N9</accession>
<dbReference type="Gene3D" id="3.30.420.10">
    <property type="entry name" value="Ribonuclease H-like superfamily/Ribonuclease H"/>
    <property type="match status" value="1"/>
</dbReference>
<dbReference type="GO" id="GO:0006139">
    <property type="term" value="P:nucleobase-containing compound metabolic process"/>
    <property type="evidence" value="ECO:0007669"/>
    <property type="project" value="InterPro"/>
</dbReference>
<dbReference type="SUPFAM" id="SSF53098">
    <property type="entry name" value="Ribonuclease H-like"/>
    <property type="match status" value="1"/>
</dbReference>
<sequence>MPVSSMPSQAARFAVFDGDLSQEWASFYSGSDALAVDTEAMGLCHGRDRLCLVQIADRKDRVCCVRIARGQNQAPRLQQLMESDRIVKAFHYARFDVAALRQGLGIAVQPIFCTKIGSRLARTYSPRHGLKDMVQELCGVELDKAAQSSDWGRVDQLTERQLAYAANDVRFLLDAMDRLRHMLEREDRLELARRCFTCVPTLAELDRQHFGNIFEH</sequence>
<protein>
    <submittedName>
        <fullName evidence="2">Ribonuclease D</fullName>
    </submittedName>
</protein>
<dbReference type="EMBL" id="VYDO01000052">
    <property type="protein sequence ID" value="MYG37668.1"/>
    <property type="molecule type" value="Genomic_DNA"/>
</dbReference>
<dbReference type="PANTHER" id="PTHR47649">
    <property type="entry name" value="RIBONUCLEASE D"/>
    <property type="match status" value="1"/>
</dbReference>
<name>A0A6B1F5N9_9SYNE</name>
<organism evidence="2">
    <name type="scientific">Synechococcus sp. SB0676_bin_10</name>
    <dbReference type="NCBI Taxonomy" id="2604869"/>
    <lineage>
        <taxon>Bacteria</taxon>
        <taxon>Bacillati</taxon>
        <taxon>Cyanobacteriota</taxon>
        <taxon>Cyanophyceae</taxon>
        <taxon>Synechococcales</taxon>
        <taxon>Synechococcaceae</taxon>
        <taxon>Synechococcus</taxon>
    </lineage>
</organism>
<dbReference type="CDD" id="cd06142">
    <property type="entry name" value="RNaseD_exo"/>
    <property type="match status" value="1"/>
</dbReference>
<dbReference type="GO" id="GO:0008408">
    <property type="term" value="F:3'-5' exonuclease activity"/>
    <property type="evidence" value="ECO:0007669"/>
    <property type="project" value="InterPro"/>
</dbReference>
<comment type="caution">
    <text evidence="2">The sequence shown here is derived from an EMBL/GenBank/DDBJ whole genome shotgun (WGS) entry which is preliminary data.</text>
</comment>
<dbReference type="PANTHER" id="PTHR47649:SF1">
    <property type="entry name" value="RIBONUCLEASE D"/>
    <property type="match status" value="1"/>
</dbReference>
<proteinExistence type="predicted"/>
<reference evidence="2" key="1">
    <citation type="submission" date="2019-09" db="EMBL/GenBank/DDBJ databases">
        <title>Characterisation of the sponge microbiome using genome-centric metagenomics.</title>
        <authorList>
            <person name="Engelberts J.P."/>
            <person name="Robbins S.J."/>
            <person name="De Goeij J.M."/>
            <person name="Aranda M."/>
            <person name="Bell S.C."/>
            <person name="Webster N.S."/>
        </authorList>
    </citation>
    <scope>NUCLEOTIDE SEQUENCE</scope>
    <source>
        <strain evidence="2">SB0676_bin_10</strain>
    </source>
</reference>
<evidence type="ECO:0000313" key="2">
    <source>
        <dbReference type="EMBL" id="MYG37668.1"/>
    </source>
</evidence>
<dbReference type="InterPro" id="IPR036397">
    <property type="entry name" value="RNaseH_sf"/>
</dbReference>
<feature type="domain" description="3'-5' exonuclease" evidence="1">
    <location>
        <begin position="12"/>
        <end position="184"/>
    </location>
</feature>
<evidence type="ECO:0000259" key="1">
    <source>
        <dbReference type="SMART" id="SM00474"/>
    </source>
</evidence>
<gene>
    <name evidence="2" type="ORF">F4162_01320</name>
</gene>
<dbReference type="Pfam" id="PF01612">
    <property type="entry name" value="DNA_pol_A_exo1"/>
    <property type="match status" value="1"/>
</dbReference>
<dbReference type="InterPro" id="IPR051086">
    <property type="entry name" value="RNase_D-like"/>
</dbReference>